<dbReference type="GO" id="GO:0005506">
    <property type="term" value="F:iron ion binding"/>
    <property type="evidence" value="ECO:0007669"/>
    <property type="project" value="InterPro"/>
</dbReference>
<evidence type="ECO:0000313" key="2">
    <source>
        <dbReference type="Proteomes" id="UP000031307"/>
    </source>
</evidence>
<dbReference type="GO" id="GO:0004497">
    <property type="term" value="F:monooxygenase activity"/>
    <property type="evidence" value="ECO:0007669"/>
    <property type="project" value="InterPro"/>
</dbReference>
<dbReference type="SUPFAM" id="SSF48264">
    <property type="entry name" value="Cytochrome P450"/>
    <property type="match status" value="1"/>
</dbReference>
<sequence length="262" mass="30902">MIFGRAATSLEFDDMYLGILDINRLIKRHTGSPDIGVRWKLYHRVVILLSEENKKFIFSDSNEFKTLSKIDRVSIVVEDLLTSICIQCSDLICHLLLLYSSYPEAFKANLDNCIHETLRLYPLTDIWTRKPEENERGWIASLIQLNRSGWSEPDHFKPERWNLEDHPQLISWGFDSRSCPASRIGYNLSKKMIQKVLLNENIWILPASNFKHNRTFLEGCQVWIGEGMKPPSLKWKFKGQWTNQFHQWIFSRLRMLDQGELW</sequence>
<dbReference type="GO" id="GO:0016705">
    <property type="term" value="F:oxidoreductase activity, acting on paired donors, with incorporation or reduction of molecular oxygen"/>
    <property type="evidence" value="ECO:0007669"/>
    <property type="project" value="InterPro"/>
</dbReference>
<gene>
    <name evidence="1" type="ORF">DB43_FS00200</name>
</gene>
<protein>
    <submittedName>
        <fullName evidence="1">Uncharacterized protein</fullName>
    </submittedName>
</protein>
<name>A0A0C1EN48_9BACT</name>
<comment type="caution">
    <text evidence="1">The sequence shown here is derived from an EMBL/GenBank/DDBJ whole genome shotgun (WGS) entry which is preliminary data.</text>
</comment>
<dbReference type="AlphaFoldDB" id="A0A0C1EN48"/>
<reference evidence="1 2" key="1">
    <citation type="journal article" date="2014" name="Mol. Biol. Evol.">
        <title>Massive expansion of Ubiquitination-related gene families within the Chlamydiae.</title>
        <authorList>
            <person name="Domman D."/>
            <person name="Collingro A."/>
            <person name="Lagkouvardos I."/>
            <person name="Gehre L."/>
            <person name="Weinmaier T."/>
            <person name="Rattei T."/>
            <person name="Subtil A."/>
            <person name="Horn M."/>
        </authorList>
    </citation>
    <scope>NUCLEOTIDE SEQUENCE [LARGE SCALE GENOMIC DNA]</scope>
    <source>
        <strain evidence="1 2">OEW1</strain>
    </source>
</reference>
<proteinExistence type="predicted"/>
<dbReference type="Gene3D" id="1.10.630.10">
    <property type="entry name" value="Cytochrome P450"/>
    <property type="match status" value="1"/>
</dbReference>
<dbReference type="InterPro" id="IPR036396">
    <property type="entry name" value="Cyt_P450_sf"/>
</dbReference>
<dbReference type="GO" id="GO:0020037">
    <property type="term" value="F:heme binding"/>
    <property type="evidence" value="ECO:0007669"/>
    <property type="project" value="InterPro"/>
</dbReference>
<dbReference type="Proteomes" id="UP000031307">
    <property type="component" value="Unassembled WGS sequence"/>
</dbReference>
<accession>A0A0C1EN48</accession>
<evidence type="ECO:0000313" key="1">
    <source>
        <dbReference type="EMBL" id="KIA77779.1"/>
    </source>
</evidence>
<dbReference type="PATRIC" id="fig|83552.4.peg.1026"/>
<dbReference type="EMBL" id="JSAM01000062">
    <property type="protein sequence ID" value="KIA77779.1"/>
    <property type="molecule type" value="Genomic_DNA"/>
</dbReference>
<dbReference type="RefSeq" id="WP_013925014.1">
    <property type="nucleotide sequence ID" value="NZ_JSAM01000062.1"/>
</dbReference>
<organism evidence="1 2">
    <name type="scientific">Parachlamydia acanthamoebae</name>
    <dbReference type="NCBI Taxonomy" id="83552"/>
    <lineage>
        <taxon>Bacteria</taxon>
        <taxon>Pseudomonadati</taxon>
        <taxon>Chlamydiota</taxon>
        <taxon>Chlamydiia</taxon>
        <taxon>Parachlamydiales</taxon>
        <taxon>Parachlamydiaceae</taxon>
        <taxon>Parachlamydia</taxon>
    </lineage>
</organism>